<evidence type="ECO:0000259" key="4">
    <source>
        <dbReference type="PROSITE" id="PS50886"/>
    </source>
</evidence>
<dbReference type="STRING" id="137733.SAMN05421767_11111"/>
<dbReference type="PANTHER" id="PTHR11586">
    <property type="entry name" value="TRNA-AMINOACYLATION COFACTOR ARC1 FAMILY MEMBER"/>
    <property type="match status" value="1"/>
</dbReference>
<dbReference type="PROSITE" id="PS50886">
    <property type="entry name" value="TRBD"/>
    <property type="match status" value="1"/>
</dbReference>
<dbReference type="InterPro" id="IPR012340">
    <property type="entry name" value="NA-bd_OB-fold"/>
</dbReference>
<dbReference type="AlphaFoldDB" id="A0A1H9JYT7"/>
<sequence>MAAPVKPNVTMKEIEKLDIRCGTILKVEDIPKSKSLMKLTVDLGEEEARTILAGIKGEREDPTEIEGKQALFIVNLEPREMMGYTSHGMLFDIGFEDGITPVLAMPEKEVKNGVRAG</sequence>
<dbReference type="Gene3D" id="2.40.50.140">
    <property type="entry name" value="Nucleic acid-binding proteins"/>
    <property type="match status" value="1"/>
</dbReference>
<dbReference type="GO" id="GO:0004812">
    <property type="term" value="F:aminoacyl-tRNA ligase activity"/>
    <property type="evidence" value="ECO:0007669"/>
    <property type="project" value="UniProtKB-KW"/>
</dbReference>
<keyword evidence="1 3" id="KW-0820">tRNA-binding</keyword>
<gene>
    <name evidence="5" type="ORF">SAMN05421767_11111</name>
</gene>
<dbReference type="Pfam" id="PF01588">
    <property type="entry name" value="tRNA_bind"/>
    <property type="match status" value="1"/>
</dbReference>
<dbReference type="Proteomes" id="UP000198556">
    <property type="component" value="Unassembled WGS sequence"/>
</dbReference>
<evidence type="ECO:0000256" key="1">
    <source>
        <dbReference type="ARBA" id="ARBA00022555"/>
    </source>
</evidence>
<keyword evidence="6" id="KW-1185">Reference proteome</keyword>
<dbReference type="GO" id="GO:0000049">
    <property type="term" value="F:tRNA binding"/>
    <property type="evidence" value="ECO:0007669"/>
    <property type="project" value="UniProtKB-UniRule"/>
</dbReference>
<evidence type="ECO:0000256" key="3">
    <source>
        <dbReference type="PROSITE-ProRule" id="PRU00209"/>
    </source>
</evidence>
<feature type="domain" description="TRNA-binding" evidence="4">
    <location>
        <begin position="13"/>
        <end position="117"/>
    </location>
</feature>
<dbReference type="RefSeq" id="WP_089746366.1">
    <property type="nucleotide sequence ID" value="NZ_FOGF01000011.1"/>
</dbReference>
<dbReference type="SUPFAM" id="SSF50249">
    <property type="entry name" value="Nucleic acid-binding proteins"/>
    <property type="match status" value="1"/>
</dbReference>
<name>A0A1H9JYT7_9LACT</name>
<evidence type="ECO:0000313" key="6">
    <source>
        <dbReference type="Proteomes" id="UP000198556"/>
    </source>
</evidence>
<dbReference type="OrthoDB" id="9794564at2"/>
<keyword evidence="2 3" id="KW-0694">RNA-binding</keyword>
<dbReference type="EMBL" id="FOGF01000011">
    <property type="protein sequence ID" value="SEQ91960.1"/>
    <property type="molecule type" value="Genomic_DNA"/>
</dbReference>
<dbReference type="InterPro" id="IPR002547">
    <property type="entry name" value="tRNA-bd_dom"/>
</dbReference>
<keyword evidence="5" id="KW-0436">Ligase</keyword>
<dbReference type="InterPro" id="IPR051270">
    <property type="entry name" value="Tyrosine-tRNA_ligase_regulator"/>
</dbReference>
<proteinExistence type="predicted"/>
<organism evidence="5 6">
    <name type="scientific">Granulicatella balaenopterae</name>
    <dbReference type="NCBI Taxonomy" id="137733"/>
    <lineage>
        <taxon>Bacteria</taxon>
        <taxon>Bacillati</taxon>
        <taxon>Bacillota</taxon>
        <taxon>Bacilli</taxon>
        <taxon>Lactobacillales</taxon>
        <taxon>Carnobacteriaceae</taxon>
        <taxon>Granulicatella</taxon>
    </lineage>
</organism>
<evidence type="ECO:0000313" key="5">
    <source>
        <dbReference type="EMBL" id="SEQ91960.1"/>
    </source>
</evidence>
<accession>A0A1H9JYT7</accession>
<evidence type="ECO:0000256" key="2">
    <source>
        <dbReference type="ARBA" id="ARBA00022884"/>
    </source>
</evidence>
<reference evidence="5 6" key="1">
    <citation type="submission" date="2016-10" db="EMBL/GenBank/DDBJ databases">
        <authorList>
            <person name="de Groot N.N."/>
        </authorList>
    </citation>
    <scope>NUCLEOTIDE SEQUENCE [LARGE SCALE GENOMIC DNA]</scope>
    <source>
        <strain evidence="5 6">DSM 15827</strain>
    </source>
</reference>
<protein>
    <submittedName>
        <fullName evidence="5">Methionyl-tRNA synthetase C-terminal region/beta chain</fullName>
    </submittedName>
</protein>
<dbReference type="PANTHER" id="PTHR11586:SF37">
    <property type="entry name" value="TRNA-BINDING DOMAIN-CONTAINING PROTEIN"/>
    <property type="match status" value="1"/>
</dbReference>
<keyword evidence="5" id="KW-0030">Aminoacyl-tRNA synthetase</keyword>